<dbReference type="Proteomes" id="UP001176941">
    <property type="component" value="Unassembled WGS sequence"/>
</dbReference>
<evidence type="ECO:0000313" key="3">
    <source>
        <dbReference type="Proteomes" id="UP001176941"/>
    </source>
</evidence>
<sequence>MRRRHGRNLASYVLRLLQTVPSTATESSGIRSAVVNSNIHDGAALALPPARREAEAASGLRKPGSPAGTKKRRRITRRHQGTLTGSVLTTHPSACSFHLLPTSSALSLNETPFCSALRAAPLSLPRAHRRAAPMRHNLTSDGEQTDRGLQACRQKSAPLHRRRCDRRERGQVFCGELMALEAPRVRLSDSNTLAIILSGEAALHAASVCTFLLRAWKERRAFTHDRRRRHSRRTLYGRTERMLLSKWNAGFTDKYACSHRTVAHVQFRSEACASCDSPRGELLRMRHLHWMYKRQRSSHSRTRIRWRNGSRNFWRAAVHKRKRAGERIAVTVLRCRRAYVRVNISAGVDRFAVEQPYAAPLETESDRNNTTHDQGVESVGLSIGSASRAGAACGVHVDTGKRVYARLSGFLCIFSMQERGGVFMTRQRSQRRTV</sequence>
<feature type="region of interest" description="Disordered" evidence="1">
    <location>
        <begin position="49"/>
        <end position="87"/>
    </location>
</feature>
<feature type="compositionally biased region" description="Basic residues" evidence="1">
    <location>
        <begin position="69"/>
        <end position="80"/>
    </location>
</feature>
<keyword evidence="3" id="KW-1185">Reference proteome</keyword>
<comment type="caution">
    <text evidence="2">The sequence shown here is derived from an EMBL/GenBank/DDBJ whole genome shotgun (WGS) entry which is preliminary data.</text>
</comment>
<proteinExistence type="predicted"/>
<protein>
    <submittedName>
        <fullName evidence="2">Uncharacterized protein</fullName>
    </submittedName>
</protein>
<gene>
    <name evidence="2" type="ORF">MRATA1EN1_LOCUS30833</name>
</gene>
<evidence type="ECO:0000313" key="2">
    <source>
        <dbReference type="EMBL" id="CAI9149215.1"/>
    </source>
</evidence>
<organism evidence="2 3">
    <name type="scientific">Rangifer tarandus platyrhynchus</name>
    <name type="common">Svalbard reindeer</name>
    <dbReference type="NCBI Taxonomy" id="3082113"/>
    <lineage>
        <taxon>Eukaryota</taxon>
        <taxon>Metazoa</taxon>
        <taxon>Chordata</taxon>
        <taxon>Craniata</taxon>
        <taxon>Vertebrata</taxon>
        <taxon>Euteleostomi</taxon>
        <taxon>Mammalia</taxon>
        <taxon>Eutheria</taxon>
        <taxon>Laurasiatheria</taxon>
        <taxon>Artiodactyla</taxon>
        <taxon>Ruminantia</taxon>
        <taxon>Pecora</taxon>
        <taxon>Cervidae</taxon>
        <taxon>Odocoileinae</taxon>
        <taxon>Rangifer</taxon>
    </lineage>
</organism>
<dbReference type="EMBL" id="CATKSN020000182">
    <property type="protein sequence ID" value="CAI9149215.1"/>
    <property type="molecule type" value="Genomic_DNA"/>
</dbReference>
<reference evidence="2" key="1">
    <citation type="submission" date="2023-04" db="EMBL/GenBank/DDBJ databases">
        <authorList>
            <consortium name="ELIXIR-Norway"/>
        </authorList>
    </citation>
    <scope>NUCLEOTIDE SEQUENCE [LARGE SCALE GENOMIC DNA]</scope>
</reference>
<name>A0ABN8XIK4_RANTA</name>
<evidence type="ECO:0000256" key="1">
    <source>
        <dbReference type="SAM" id="MobiDB-lite"/>
    </source>
</evidence>
<accession>A0ABN8XIK4</accession>